<dbReference type="STRING" id="1128398.Curi_c01890"/>
<organism evidence="2 3">
    <name type="scientific">Gottschalkia acidurici (strain ATCC 7906 / DSM 604 / BCRC 14475 / CIP 104303 / KCTC 5404 / NCIMB 10678 / 9a)</name>
    <name type="common">Clostridium acidurici</name>
    <dbReference type="NCBI Taxonomy" id="1128398"/>
    <lineage>
        <taxon>Bacteria</taxon>
        <taxon>Bacillati</taxon>
        <taxon>Bacillota</taxon>
        <taxon>Tissierellia</taxon>
        <taxon>Tissierellales</taxon>
        <taxon>Gottschalkiaceae</taxon>
        <taxon>Gottschalkia</taxon>
    </lineage>
</organism>
<dbReference type="HOGENOM" id="CLU_065568_2_0_9"/>
<proteinExistence type="predicted"/>
<evidence type="ECO:0000313" key="2">
    <source>
        <dbReference type="EMBL" id="AFS77269.1"/>
    </source>
</evidence>
<dbReference type="RefSeq" id="WP_014966406.1">
    <property type="nucleotide sequence ID" value="NC_018664.1"/>
</dbReference>
<dbReference type="EMBL" id="CP003326">
    <property type="protein sequence ID" value="AFS77269.1"/>
    <property type="molecule type" value="Genomic_DNA"/>
</dbReference>
<gene>
    <name evidence="2" type="ordered locus">Curi_c01890</name>
</gene>
<dbReference type="Proteomes" id="UP000006094">
    <property type="component" value="Chromosome"/>
</dbReference>
<dbReference type="OrthoDB" id="1707630at2"/>
<sequence length="93" mass="10621">MENEILRILKDMQKDLSRLKEDISSIKATQEEHTQLLRILEHKTDVVKAEQDKTNVNLAHIEGEIGGIRSDISKVEIITAKNWSDIATLKLTK</sequence>
<evidence type="ECO:0000313" key="3">
    <source>
        <dbReference type="Proteomes" id="UP000006094"/>
    </source>
</evidence>
<name>K0AVG0_GOTA9</name>
<dbReference type="AlphaFoldDB" id="K0AVG0"/>
<dbReference type="KEGG" id="cad:Curi_c01890"/>
<keyword evidence="1" id="KW-0175">Coiled coil</keyword>
<accession>K0AVG0</accession>
<keyword evidence="3" id="KW-1185">Reference proteome</keyword>
<evidence type="ECO:0000256" key="1">
    <source>
        <dbReference type="SAM" id="Coils"/>
    </source>
</evidence>
<protein>
    <submittedName>
        <fullName evidence="2">Uncharacterized protein</fullName>
    </submittedName>
</protein>
<feature type="coiled-coil region" evidence="1">
    <location>
        <begin position="2"/>
        <end position="29"/>
    </location>
</feature>
<reference evidence="2 3" key="1">
    <citation type="journal article" date="2012" name="PLoS ONE">
        <title>The purine-utilizing bacterium Clostridium acidurici 9a: a genome-guided metabolic reconsideration.</title>
        <authorList>
            <person name="Hartwich K."/>
            <person name="Poehlein A."/>
            <person name="Daniel R."/>
        </authorList>
    </citation>
    <scope>NUCLEOTIDE SEQUENCE [LARGE SCALE GENOMIC DNA]</scope>
    <source>
        <strain evidence="3">ATCC 7906 / DSM 604 / BCRC 14475 / CIP 104303 / KCTC 5404 / NCIMB 10678 / 9a</strain>
    </source>
</reference>